<protein>
    <submittedName>
        <fullName evidence="1">Uncharacterized protein</fullName>
    </submittedName>
</protein>
<gene>
    <name evidence="1" type="ORF">V1478_003211</name>
</gene>
<dbReference type="Proteomes" id="UP001607302">
    <property type="component" value="Unassembled WGS sequence"/>
</dbReference>
<proteinExistence type="predicted"/>
<dbReference type="AlphaFoldDB" id="A0ABD2BS36"/>
<keyword evidence="2" id="KW-1185">Reference proteome</keyword>
<accession>A0ABD2BS36</accession>
<comment type="caution">
    <text evidence="1">The sequence shown here is derived from an EMBL/GenBank/DDBJ whole genome shotgun (WGS) entry which is preliminary data.</text>
</comment>
<evidence type="ECO:0000313" key="2">
    <source>
        <dbReference type="Proteomes" id="UP001607302"/>
    </source>
</evidence>
<reference evidence="1 2" key="1">
    <citation type="journal article" date="2024" name="Ann. Entomol. Soc. Am.">
        <title>Genomic analyses of the southern and eastern yellowjacket wasps (Hymenoptera: Vespidae) reveal evolutionary signatures of social life.</title>
        <authorList>
            <person name="Catto M.A."/>
            <person name="Caine P.B."/>
            <person name="Orr S.E."/>
            <person name="Hunt B.G."/>
            <person name="Goodisman M.A.D."/>
        </authorList>
    </citation>
    <scope>NUCLEOTIDE SEQUENCE [LARGE SCALE GENOMIC DNA]</scope>
    <source>
        <strain evidence="1">233</strain>
        <tissue evidence="1">Head and thorax</tissue>
    </source>
</reference>
<sequence length="61" mass="7242">MYKVKLTLTFKRSPCTHNVFNRKSIYVSVLKIKNEKLKQRHCFNCFVNVLTYIASMIRSLS</sequence>
<organism evidence="1 2">
    <name type="scientific">Vespula squamosa</name>
    <name type="common">Southern yellow jacket</name>
    <name type="synonym">Wasp</name>
    <dbReference type="NCBI Taxonomy" id="30214"/>
    <lineage>
        <taxon>Eukaryota</taxon>
        <taxon>Metazoa</taxon>
        <taxon>Ecdysozoa</taxon>
        <taxon>Arthropoda</taxon>
        <taxon>Hexapoda</taxon>
        <taxon>Insecta</taxon>
        <taxon>Pterygota</taxon>
        <taxon>Neoptera</taxon>
        <taxon>Endopterygota</taxon>
        <taxon>Hymenoptera</taxon>
        <taxon>Apocrita</taxon>
        <taxon>Aculeata</taxon>
        <taxon>Vespoidea</taxon>
        <taxon>Vespidae</taxon>
        <taxon>Vespinae</taxon>
        <taxon>Vespula</taxon>
    </lineage>
</organism>
<dbReference type="EMBL" id="JAUDFV010000064">
    <property type="protein sequence ID" value="KAL2735571.1"/>
    <property type="molecule type" value="Genomic_DNA"/>
</dbReference>
<evidence type="ECO:0000313" key="1">
    <source>
        <dbReference type="EMBL" id="KAL2735571.1"/>
    </source>
</evidence>
<name>A0ABD2BS36_VESSQ</name>